<name>A0A1F6WID1_9BACT</name>
<dbReference type="Pfam" id="PF07610">
    <property type="entry name" value="DUF1573"/>
    <property type="match status" value="1"/>
</dbReference>
<dbReference type="EMBL" id="MFUH01000021">
    <property type="protein sequence ID" value="OGI81667.1"/>
    <property type="molecule type" value="Genomic_DNA"/>
</dbReference>
<dbReference type="PANTHER" id="PTHR37833">
    <property type="entry name" value="LIPOPROTEIN-RELATED"/>
    <property type="match status" value="1"/>
</dbReference>
<dbReference type="Gene3D" id="2.60.40.10">
    <property type="entry name" value="Immunoglobulins"/>
    <property type="match status" value="1"/>
</dbReference>
<gene>
    <name evidence="1" type="ORF">A3B93_01835</name>
</gene>
<dbReference type="InterPro" id="IPR011467">
    <property type="entry name" value="DUF1573"/>
</dbReference>
<proteinExistence type="predicted"/>
<dbReference type="PANTHER" id="PTHR37833:SF1">
    <property type="entry name" value="SIGNAL PEPTIDE PROTEIN"/>
    <property type="match status" value="1"/>
</dbReference>
<accession>A0A1F6WID1</accession>
<dbReference type="Proteomes" id="UP000179880">
    <property type="component" value="Unassembled WGS sequence"/>
</dbReference>
<comment type="caution">
    <text evidence="1">The sequence shown here is derived from an EMBL/GenBank/DDBJ whole genome shotgun (WGS) entry which is preliminary data.</text>
</comment>
<dbReference type="AlphaFoldDB" id="A0A1F6WID1"/>
<evidence type="ECO:0000313" key="2">
    <source>
        <dbReference type="Proteomes" id="UP000179880"/>
    </source>
</evidence>
<reference evidence="1 2" key="1">
    <citation type="journal article" date="2016" name="Nat. Commun.">
        <title>Thousands of microbial genomes shed light on interconnected biogeochemical processes in an aquifer system.</title>
        <authorList>
            <person name="Anantharaman K."/>
            <person name="Brown C.T."/>
            <person name="Hug L.A."/>
            <person name="Sharon I."/>
            <person name="Castelle C.J."/>
            <person name="Probst A.J."/>
            <person name="Thomas B.C."/>
            <person name="Singh A."/>
            <person name="Wilkins M.J."/>
            <person name="Karaoz U."/>
            <person name="Brodie E.L."/>
            <person name="Williams K.H."/>
            <person name="Hubbard S.S."/>
            <person name="Banfield J.F."/>
        </authorList>
    </citation>
    <scope>NUCLEOTIDE SEQUENCE [LARGE SCALE GENOMIC DNA]</scope>
</reference>
<dbReference type="InterPro" id="IPR013783">
    <property type="entry name" value="Ig-like_fold"/>
</dbReference>
<evidence type="ECO:0000313" key="1">
    <source>
        <dbReference type="EMBL" id="OGI81667.1"/>
    </source>
</evidence>
<organism evidence="1 2">
    <name type="scientific">Candidatus Nomurabacteria bacterium RIFCSPHIGHO2_02_FULL_42_24</name>
    <dbReference type="NCBI Taxonomy" id="1801757"/>
    <lineage>
        <taxon>Bacteria</taxon>
        <taxon>Candidatus Nomuraibacteriota</taxon>
    </lineage>
</organism>
<sequence length="164" mass="17322">MNKNFIGLVIVLAGLALIFWLAKPTPPSGSSDDTTGVSGALSAEETVFDFGSISMANGKVGHVFTIKNASTSPVVINKMYTSCMCTTAELNIDGRSFGPYGMPGHMPVPMIKETIEAGARAQVEVIFDPNAHGPAGVGLIDREIIIENSSEIPFRLKIKGIVTP</sequence>
<evidence type="ECO:0008006" key="3">
    <source>
        <dbReference type="Google" id="ProtNLM"/>
    </source>
</evidence>
<protein>
    <recommendedName>
        <fullName evidence="3">DUF1573 domain-containing protein</fullName>
    </recommendedName>
</protein>